<accession>A0AA39T5C4</accession>
<dbReference type="PANTHER" id="PTHR24559:SF431">
    <property type="entry name" value="RNA-DIRECTED DNA POLYMERASE HOMOLOG"/>
    <property type="match status" value="1"/>
</dbReference>
<reference evidence="3" key="1">
    <citation type="journal article" date="2022" name="Plant J.">
        <title>Strategies of tolerance reflected in two North American maple genomes.</title>
        <authorList>
            <person name="McEvoy S.L."/>
            <person name="Sezen U.U."/>
            <person name="Trouern-Trend A."/>
            <person name="McMahon S.M."/>
            <person name="Schaberg P.G."/>
            <person name="Yang J."/>
            <person name="Wegrzyn J.L."/>
            <person name="Swenson N.G."/>
        </authorList>
    </citation>
    <scope>NUCLEOTIDE SEQUENCE</scope>
    <source>
        <strain evidence="3">NS2018</strain>
    </source>
</reference>
<dbReference type="CDD" id="cd01647">
    <property type="entry name" value="RT_LTR"/>
    <property type="match status" value="1"/>
</dbReference>
<dbReference type="InterPro" id="IPR041588">
    <property type="entry name" value="Integrase_H2C2"/>
</dbReference>
<dbReference type="GO" id="GO:0015074">
    <property type="term" value="P:DNA integration"/>
    <property type="evidence" value="ECO:0007669"/>
    <property type="project" value="InterPro"/>
</dbReference>
<gene>
    <name evidence="3" type="ORF">LWI29_033042</name>
</gene>
<dbReference type="InterPro" id="IPR043128">
    <property type="entry name" value="Rev_trsase/Diguanyl_cyclase"/>
</dbReference>
<dbReference type="Gene3D" id="3.30.420.10">
    <property type="entry name" value="Ribonuclease H-like superfamily/Ribonuclease H"/>
    <property type="match status" value="1"/>
</dbReference>
<dbReference type="Proteomes" id="UP001168877">
    <property type="component" value="Unassembled WGS sequence"/>
</dbReference>
<dbReference type="SUPFAM" id="SSF53098">
    <property type="entry name" value="Ribonuclease H-like"/>
    <property type="match status" value="1"/>
</dbReference>
<dbReference type="PANTHER" id="PTHR24559">
    <property type="entry name" value="TRANSPOSON TY3-I GAG-POL POLYPROTEIN"/>
    <property type="match status" value="1"/>
</dbReference>
<reference evidence="3" key="2">
    <citation type="submission" date="2023-06" db="EMBL/GenBank/DDBJ databases">
        <authorList>
            <person name="Swenson N.G."/>
            <person name="Wegrzyn J.L."/>
            <person name="Mcevoy S.L."/>
        </authorList>
    </citation>
    <scope>NUCLEOTIDE SEQUENCE</scope>
    <source>
        <strain evidence="3">NS2018</strain>
        <tissue evidence="3">Leaf</tissue>
    </source>
</reference>
<proteinExistence type="predicted"/>
<dbReference type="Pfam" id="PF17921">
    <property type="entry name" value="Integrase_H2C2"/>
    <property type="match status" value="1"/>
</dbReference>
<evidence type="ECO:0000313" key="4">
    <source>
        <dbReference type="Proteomes" id="UP001168877"/>
    </source>
</evidence>
<dbReference type="PROSITE" id="PS50994">
    <property type="entry name" value="INTEGRASE"/>
    <property type="match status" value="1"/>
</dbReference>
<protein>
    <recommendedName>
        <fullName evidence="5">Reverse transcriptase domain-containing protein</fullName>
    </recommendedName>
</protein>
<keyword evidence="4" id="KW-1185">Reference proteome</keyword>
<evidence type="ECO:0008006" key="5">
    <source>
        <dbReference type="Google" id="ProtNLM"/>
    </source>
</evidence>
<dbReference type="InterPro" id="IPR036397">
    <property type="entry name" value="RNaseH_sf"/>
</dbReference>
<dbReference type="PROSITE" id="PS50878">
    <property type="entry name" value="RT_POL"/>
    <property type="match status" value="1"/>
</dbReference>
<dbReference type="SUPFAM" id="SSF56672">
    <property type="entry name" value="DNA/RNA polymerases"/>
    <property type="match status" value="1"/>
</dbReference>
<dbReference type="GO" id="GO:0003676">
    <property type="term" value="F:nucleic acid binding"/>
    <property type="evidence" value="ECO:0007669"/>
    <property type="project" value="InterPro"/>
</dbReference>
<comment type="caution">
    <text evidence="3">The sequence shown here is derived from an EMBL/GenBank/DDBJ whole genome shotgun (WGS) entry which is preliminary data.</text>
</comment>
<evidence type="ECO:0000259" key="2">
    <source>
        <dbReference type="PROSITE" id="PS50994"/>
    </source>
</evidence>
<feature type="domain" description="Integrase catalytic" evidence="2">
    <location>
        <begin position="542"/>
        <end position="633"/>
    </location>
</feature>
<dbReference type="EMBL" id="JAUESC010000003">
    <property type="protein sequence ID" value="KAK0602408.1"/>
    <property type="molecule type" value="Genomic_DNA"/>
</dbReference>
<dbReference type="InterPro" id="IPR043502">
    <property type="entry name" value="DNA/RNA_pol_sf"/>
</dbReference>
<dbReference type="Gene3D" id="3.30.70.270">
    <property type="match status" value="1"/>
</dbReference>
<dbReference type="Pfam" id="PF00078">
    <property type="entry name" value="RVT_1"/>
    <property type="match status" value="1"/>
</dbReference>
<dbReference type="InterPro" id="IPR000477">
    <property type="entry name" value="RT_dom"/>
</dbReference>
<dbReference type="Gene3D" id="2.40.70.10">
    <property type="entry name" value="Acid Proteases"/>
    <property type="match status" value="1"/>
</dbReference>
<dbReference type="InterPro" id="IPR012337">
    <property type="entry name" value="RNaseH-like_sf"/>
</dbReference>
<dbReference type="AlphaFoldDB" id="A0AA39T5C4"/>
<organism evidence="3 4">
    <name type="scientific">Acer saccharum</name>
    <name type="common">Sugar maple</name>
    <dbReference type="NCBI Taxonomy" id="4024"/>
    <lineage>
        <taxon>Eukaryota</taxon>
        <taxon>Viridiplantae</taxon>
        <taxon>Streptophyta</taxon>
        <taxon>Embryophyta</taxon>
        <taxon>Tracheophyta</taxon>
        <taxon>Spermatophyta</taxon>
        <taxon>Magnoliopsida</taxon>
        <taxon>eudicotyledons</taxon>
        <taxon>Gunneridae</taxon>
        <taxon>Pentapetalae</taxon>
        <taxon>rosids</taxon>
        <taxon>malvids</taxon>
        <taxon>Sapindales</taxon>
        <taxon>Sapindaceae</taxon>
        <taxon>Hippocastanoideae</taxon>
        <taxon>Acereae</taxon>
        <taxon>Acer</taxon>
    </lineage>
</organism>
<evidence type="ECO:0000313" key="3">
    <source>
        <dbReference type="EMBL" id="KAK0602408.1"/>
    </source>
</evidence>
<evidence type="ECO:0000259" key="1">
    <source>
        <dbReference type="PROSITE" id="PS50878"/>
    </source>
</evidence>
<dbReference type="Gene3D" id="3.10.10.10">
    <property type="entry name" value="HIV Type 1 Reverse Transcriptase, subunit A, domain 1"/>
    <property type="match status" value="1"/>
</dbReference>
<name>A0AA39T5C4_ACESA</name>
<sequence length="633" mass="71966">MIFTAEDSEGIDAKPNDAIIVGVQIAHRDILRVIINNGSSTDILSARVYDELRLDRKDLDPFHVPLKGFRGAEVRSLGTVKLPVRFGTTPCRRTIQLDFVVVDIYNWPYNTLLGRPFLNKAWVVTSTHALKVKFSMGFRIGELKGSQEMTRCANLSIFKDKSGADTLSIFVLNQETQEENPEIFELDPRDKADREKEEPTEFVILDEKKPDRTFKIGARLAESVKTEIANLPKEYKGIFTWSHEDIPGISTSVISHYLAIDDKSKPVVQKRRSFSSERSIDKREEISKLLVARSIREVNYPEWVANVVLMKKKNNQWRICVDFTDLNKTCPKDSFSLPRIDQLVDAIAGHKLLNFMDAYSGYNQIKMHKPNKDKTASTTDQGLYCYTVMPFGLKNARATYQWLVNRMFASQIGRNMEVYVDDILTKSITVDKHVDDLRETFNMLTKYGMKLNPSKCVFGVPSGKFLGYQRCVEPEEAEGILKDIHSGSCGNHTGGVSLTHKALRQGFYWPTLFTDAKSSATRCEACQKVTNNIHQPPEHLQSITSPWPFAMWGIDLIGPMPATAGRAKHAIVVVDYFTKWVEAEPLVHKTETTTTNFVKKNILYRFGILNTIITDRQRNTIRQQKVQGVVQKI</sequence>
<dbReference type="CDD" id="cd00303">
    <property type="entry name" value="retropepsin_like"/>
    <property type="match status" value="1"/>
</dbReference>
<dbReference type="InterPro" id="IPR053134">
    <property type="entry name" value="RNA-dir_DNA_polymerase"/>
</dbReference>
<dbReference type="InterPro" id="IPR001584">
    <property type="entry name" value="Integrase_cat-core"/>
</dbReference>
<dbReference type="InterPro" id="IPR021109">
    <property type="entry name" value="Peptidase_aspartic_dom_sf"/>
</dbReference>
<feature type="domain" description="Reverse transcriptase" evidence="1">
    <location>
        <begin position="291"/>
        <end position="470"/>
    </location>
</feature>